<dbReference type="InterPro" id="IPR013783">
    <property type="entry name" value="Ig-like_fold"/>
</dbReference>
<name>A0A7W2ILW2_9BURK</name>
<feature type="domain" description="Bacterial Ig-like" evidence="6">
    <location>
        <begin position="793"/>
        <end position="893"/>
    </location>
</feature>
<dbReference type="Proteomes" id="UP000573499">
    <property type="component" value="Unassembled WGS sequence"/>
</dbReference>
<feature type="region of interest" description="Disordered" evidence="2">
    <location>
        <begin position="1400"/>
        <end position="1420"/>
    </location>
</feature>
<evidence type="ECO:0000259" key="6">
    <source>
        <dbReference type="Pfam" id="PF19078"/>
    </source>
</evidence>
<dbReference type="EMBL" id="JACEZU010000009">
    <property type="protein sequence ID" value="MBA5689058.1"/>
    <property type="molecule type" value="Genomic_DNA"/>
</dbReference>
<dbReference type="Gene3D" id="2.60.40.1220">
    <property type="match status" value="1"/>
</dbReference>
<dbReference type="Pfam" id="PF19078">
    <property type="entry name" value="Big_12"/>
    <property type="match status" value="7"/>
</dbReference>
<dbReference type="Pfam" id="PF14252">
    <property type="entry name" value="DUF4347"/>
    <property type="match status" value="1"/>
</dbReference>
<dbReference type="Gene3D" id="2.150.10.10">
    <property type="entry name" value="Serralysin-like metalloprotease, C-terminal"/>
    <property type="match status" value="3"/>
</dbReference>
<evidence type="ECO:0000259" key="3">
    <source>
        <dbReference type="Pfam" id="PF13946"/>
    </source>
</evidence>
<dbReference type="InterPro" id="IPR018511">
    <property type="entry name" value="Hemolysin-typ_Ca-bd_CS"/>
</dbReference>
<accession>A0A7W2ILW2</accession>
<feature type="domain" description="Bacterial Ig-like" evidence="5">
    <location>
        <begin position="480"/>
        <end position="587"/>
    </location>
</feature>
<dbReference type="GO" id="GO:0005509">
    <property type="term" value="F:calcium ion binding"/>
    <property type="evidence" value="ECO:0007669"/>
    <property type="project" value="InterPro"/>
</dbReference>
<keyword evidence="8" id="KW-1185">Reference proteome</keyword>
<gene>
    <name evidence="7" type="ORF">H3H39_18620</name>
</gene>
<comment type="caution">
    <text evidence="7">The sequence shown here is derived from an EMBL/GenBank/DDBJ whole genome shotgun (WGS) entry which is preliminary data.</text>
</comment>
<proteinExistence type="predicted"/>
<feature type="domain" description="Bacterial Ig-like" evidence="6">
    <location>
        <begin position="997"/>
        <end position="1098"/>
    </location>
</feature>
<dbReference type="Pfam" id="PF00353">
    <property type="entry name" value="HemolysinCabind"/>
    <property type="match status" value="3"/>
</dbReference>
<feature type="domain" description="DUF4347" evidence="4">
    <location>
        <begin position="28"/>
        <end position="191"/>
    </location>
</feature>
<evidence type="ECO:0000259" key="4">
    <source>
        <dbReference type="Pfam" id="PF14252"/>
    </source>
</evidence>
<sequence length="2065" mass="206451">MYRSPEFTVPSSSHLARAACAPSPRQELVFIDSALDDLPTLMAGLAPGLEVRLLDPAGDGLTQMVRALAGRRGIDAVHLLTHAAPGALALGTLTLDAAQAAVRADELARIGQALHPGADLLVYGCRAGAGTRGAALLDALARTTGAAVAASDSLTGAASLGGNWSLEVRLGPVVTAPLGSDGALAHYAGVLSVPSSFFGFESGVTGATNIYGPGNRVTSQLVGSDTLTLTFDVPTEPDTGQGWVATALDLGLVTPVTNFSGHVFGMNLIDWTTGLTFTLDAGKTFDLASFDIMDLVSEGGSTTWHLSSNKDTEGTDFSFISGPGAAAYKTFSASYLTGVSWFKLTAQNGSDPIYIALDDIELANITSPNVSPTFVGATTTLSVTENASATGITGLLQVSDTDSSQTLTWSQNSAPSHGTLAFASATAASGSTSITSGGTISYTPTAGYAGTDSFVVRVSDGAATATRTITVSVNPGTPGTPDLASASDTGTSNTDNVLTGGSIAFSGTSASGDSSSTVRVFLDADRSGDFSDGDPTATATVSNGSWSVTGLSTSGVIDGSYDVYAVVTSATGNLHSTNSAALSVTLDHTAPTQTVSGIALSADTGGSASDLITRTAAQTVSATLSATLGGTDVLYGSTDNGGSWTDITAMVSGTDVTWTGVTLAGSSNLKFKVTDLAGNDGTVTSQAYVLDTMAPTVTVGMSDAALKINDTSVVTFTFSEAVTGFTTADITAANGAVSGLSSSDGGTTWTATFTPTASIEDATNVITVDKTGVNDVAGNAGSGSTSSSNYTIDTARPTATLVVTDTALKAGETSLLTITFSEAVTDFTTADLTVANGTVSGLSSADDGVTWTATLTPTASVTDATNVVTLVNTGVTDLAGNAGSGSTDSNNYGIDTARPWSTIALADDALATGETSLVTITFSEAVTGLNSAALTVGHGTVGTLSSSDGGVTWTGTYTPTASVNEATNVITLDNSSVTDAAGNAGSGTTSSGNYTIDSTAPTATIVVANNALQGSGTSLVTITFSEAVTGFTTADLTVANGTVSGLNSADGGVTWTTTLTPNLSVLDATNVITLANTGVRDIAGNAGSGTTDSNNYTINTMVPTATIALSDSALKIGDTATVTITFSEAVTGFSNADLAVDNGTLTAVSSSDGGVTWTATFTPAAATTDATNIIRLDNTGVANAGEMAGVGHTDSANYTVDTVRPTATVELSDSALLAGETSLVTITFSEAVTNFTTADLAAPNGALTGLNSADGGITWTATLTPTAGVTDASNDLLLDLSGLTDLAGNAGADMANSGNYTVSTVRPTATIAVATTTLGVGATSVVTITFSEAVTGFNNGDLTVGHGTLSEVSSSDGGVTWTATLTPGSAVNAAGNVITLNGAGVHNGAGNAGSGSFSSNTYTVSTAPETPGQPSVPGTVDGVPVSTVTTTDPATGLANHQVTVPVVLPTRPDDPATPNPGLADIPLGVTPSGGHGTTLTVSLPVGTGLEASGPTGLLSNEQALLDLIRRIEQKTTDGSNVQLDMTGQGTSFLHDLTGSTMLQTQTLVPTVADSAGPQTIHINGSSTTPAPGQPANGTAIGIVIDASHLSRGSTIELNNVDFAAVVGAATLRGGDGRNFVVGDDAAQNIMLGADDDLLYGGGGNDIVGSAGGNDTLDGGSGDDIVAGGIGNDTLQGGTGNDVLQGGRSDQGAWQFYLGSDGAVSARHQLAVFAPGQTETLAPADLNGASAGLAFLGGAREQLTELALLYHAALGRAPDLGALNAWLDSGNTLDGEARFLMSSTEWLAAGHGQLSDSALVTTLFQQALGRAPTAAGLAYWTGRLAGTDGTPAESRSQLLRDIAFSAEHRTLENGSAGLLIGNGTVAREQGWIKASGDDRLDGGAGSDVLVGGDGTDTVVYGGALAGYKFLLAADGTVKVADRANTDVDSISGIEQGAFSDGTVDLHFTQTATANLRTVGLLYEAVLDRAGRVAGVNWWTDQHMSAAQLAQGFAGTIEFKARYDGMDDADFVHALYANSGLADSAAGGSAQWTAFLGSHTRAELVGSWVAQQDVVNAQFGTQGLWVV</sequence>
<reference evidence="7 8" key="1">
    <citation type="submission" date="2020-07" db="EMBL/GenBank/DDBJ databases">
        <title>Novel species isolated from subtropical streams in China.</title>
        <authorList>
            <person name="Lu H."/>
        </authorList>
    </citation>
    <scope>NUCLEOTIDE SEQUENCE [LARGE SCALE GENOMIC DNA]</scope>
    <source>
        <strain evidence="7 8">LX47W</strain>
    </source>
</reference>
<dbReference type="SMART" id="SM00564">
    <property type="entry name" value="PQQ"/>
    <property type="match status" value="5"/>
</dbReference>
<dbReference type="PRINTS" id="PR00313">
    <property type="entry name" value="CABNDNGRPT"/>
</dbReference>
<dbReference type="InterPro" id="IPR018391">
    <property type="entry name" value="PQQ_b-propeller_rpt"/>
</dbReference>
<evidence type="ECO:0000256" key="2">
    <source>
        <dbReference type="SAM" id="MobiDB-lite"/>
    </source>
</evidence>
<dbReference type="PROSITE" id="PS00330">
    <property type="entry name" value="HEMOLYSIN_CALCIUM"/>
    <property type="match status" value="1"/>
</dbReference>
<feature type="domain" description="Bacterial Ig-like" evidence="6">
    <location>
        <begin position="1100"/>
        <end position="1200"/>
    </location>
</feature>
<feature type="domain" description="Bacterial Ig-like" evidence="6">
    <location>
        <begin position="1304"/>
        <end position="1404"/>
    </location>
</feature>
<dbReference type="InterPro" id="IPR025282">
    <property type="entry name" value="DUF4214"/>
</dbReference>
<feature type="domain" description="Bacterial Ig-like" evidence="6">
    <location>
        <begin position="1201"/>
        <end position="1302"/>
    </location>
</feature>
<dbReference type="RefSeq" id="WP_182155271.1">
    <property type="nucleotide sequence ID" value="NZ_JACEZU010000009.1"/>
</dbReference>
<keyword evidence="1" id="KW-0732">Signal</keyword>
<evidence type="ECO:0000259" key="5">
    <source>
        <dbReference type="Pfam" id="PF19077"/>
    </source>
</evidence>
<evidence type="ECO:0000313" key="7">
    <source>
        <dbReference type="EMBL" id="MBA5689058.1"/>
    </source>
</evidence>
<dbReference type="InterPro" id="IPR044016">
    <property type="entry name" value="Big_13"/>
</dbReference>
<protein>
    <submittedName>
        <fullName evidence="7">DUF4347 domain-containing protein</fullName>
    </submittedName>
</protein>
<dbReference type="InterPro" id="IPR044048">
    <property type="entry name" value="Big_12"/>
</dbReference>
<dbReference type="SUPFAM" id="SSF51120">
    <property type="entry name" value="beta-Roll"/>
    <property type="match status" value="2"/>
</dbReference>
<evidence type="ECO:0000256" key="1">
    <source>
        <dbReference type="ARBA" id="ARBA00022729"/>
    </source>
</evidence>
<feature type="domain" description="Bacterial Ig-like" evidence="6">
    <location>
        <begin position="691"/>
        <end position="792"/>
    </location>
</feature>
<organism evidence="7 8">
    <name type="scientific">Rugamonas apoptosis</name>
    <dbReference type="NCBI Taxonomy" id="2758570"/>
    <lineage>
        <taxon>Bacteria</taxon>
        <taxon>Pseudomonadati</taxon>
        <taxon>Pseudomonadota</taxon>
        <taxon>Betaproteobacteria</taxon>
        <taxon>Burkholderiales</taxon>
        <taxon>Oxalobacteraceae</taxon>
        <taxon>Telluria group</taxon>
        <taxon>Rugamonas</taxon>
    </lineage>
</organism>
<dbReference type="PANTHER" id="PTHR34677">
    <property type="match status" value="1"/>
</dbReference>
<dbReference type="Pfam" id="PF17963">
    <property type="entry name" value="Big_9"/>
    <property type="match status" value="1"/>
</dbReference>
<dbReference type="Gene3D" id="2.60.40.10">
    <property type="entry name" value="Immunoglobulins"/>
    <property type="match status" value="1"/>
</dbReference>
<dbReference type="InterPro" id="IPR025592">
    <property type="entry name" value="DUF4347"/>
</dbReference>
<feature type="domain" description="Bacterial Ig-like" evidence="6">
    <location>
        <begin position="895"/>
        <end position="996"/>
    </location>
</feature>
<dbReference type="Pfam" id="PF19077">
    <property type="entry name" value="Big_13"/>
    <property type="match status" value="1"/>
</dbReference>
<dbReference type="InterPro" id="IPR011049">
    <property type="entry name" value="Serralysin-like_metalloprot_C"/>
</dbReference>
<dbReference type="PANTHER" id="PTHR34677:SF3">
    <property type="entry name" value="BACTERIAL IG-LIKE DOMAIN-CONTAINING PROTEIN"/>
    <property type="match status" value="1"/>
</dbReference>
<evidence type="ECO:0000313" key="8">
    <source>
        <dbReference type="Proteomes" id="UP000573499"/>
    </source>
</evidence>
<dbReference type="InterPro" id="IPR014755">
    <property type="entry name" value="Cu-Rt/internalin_Ig-like"/>
</dbReference>
<dbReference type="InterPro" id="IPR001343">
    <property type="entry name" value="Hemolysn_Ca-bd"/>
</dbReference>
<dbReference type="Pfam" id="PF13946">
    <property type="entry name" value="DUF4214"/>
    <property type="match status" value="1"/>
</dbReference>
<feature type="domain" description="DUF4214" evidence="3">
    <location>
        <begin position="1779"/>
        <end position="1848"/>
    </location>
</feature>
<feature type="region of interest" description="Disordered" evidence="2">
    <location>
        <begin position="472"/>
        <end position="491"/>
    </location>
</feature>